<reference evidence="6 7" key="1">
    <citation type="submission" date="2022-04" db="EMBL/GenBank/DDBJ databases">
        <authorList>
            <person name="Ye Y.-Q."/>
            <person name="Du Z.-J."/>
        </authorList>
    </citation>
    <scope>NUCLEOTIDE SEQUENCE [LARGE SCALE GENOMIC DNA]</scope>
    <source>
        <strain evidence="6 7">A6E488</strain>
    </source>
</reference>
<protein>
    <submittedName>
        <fullName evidence="6">LacI family transcriptional regulator</fullName>
    </submittedName>
</protein>
<dbReference type="InterPro" id="IPR000843">
    <property type="entry name" value="HTH_LacI"/>
</dbReference>
<dbReference type="SUPFAM" id="SSF47413">
    <property type="entry name" value="lambda repressor-like DNA-binding domains"/>
    <property type="match status" value="1"/>
</dbReference>
<proteinExistence type="predicted"/>
<gene>
    <name evidence="6" type="ORF">MUB46_08165</name>
</gene>
<dbReference type="Gene3D" id="1.10.260.40">
    <property type="entry name" value="lambda repressor-like DNA-binding domains"/>
    <property type="match status" value="1"/>
</dbReference>
<dbReference type="SUPFAM" id="SSF53822">
    <property type="entry name" value="Periplasmic binding protein-like I"/>
    <property type="match status" value="1"/>
</dbReference>
<keyword evidence="1" id="KW-0678">Repressor</keyword>
<dbReference type="SMART" id="SM00354">
    <property type="entry name" value="HTH_LACI"/>
    <property type="match status" value="1"/>
</dbReference>
<dbReference type="PROSITE" id="PS50932">
    <property type="entry name" value="HTH_LACI_2"/>
    <property type="match status" value="1"/>
</dbReference>
<dbReference type="PANTHER" id="PTHR30146">
    <property type="entry name" value="LACI-RELATED TRANSCRIPTIONAL REPRESSOR"/>
    <property type="match status" value="1"/>
</dbReference>
<comment type="caution">
    <text evidence="6">The sequence shown here is derived from an EMBL/GenBank/DDBJ whole genome shotgun (WGS) entry which is preliminary data.</text>
</comment>
<feature type="domain" description="HTH lacI-type" evidence="5">
    <location>
        <begin position="7"/>
        <end position="61"/>
    </location>
</feature>
<evidence type="ECO:0000313" key="6">
    <source>
        <dbReference type="EMBL" id="MCT8971824.1"/>
    </source>
</evidence>
<keyword evidence="2" id="KW-0805">Transcription regulation</keyword>
<dbReference type="InterPro" id="IPR046335">
    <property type="entry name" value="LacI/GalR-like_sensor"/>
</dbReference>
<dbReference type="RefSeq" id="WP_261615394.1">
    <property type="nucleotide sequence ID" value="NZ_JALIDZ010000003.1"/>
</dbReference>
<evidence type="ECO:0000259" key="5">
    <source>
        <dbReference type="PROSITE" id="PS50932"/>
    </source>
</evidence>
<evidence type="ECO:0000313" key="7">
    <source>
        <dbReference type="Proteomes" id="UP001320898"/>
    </source>
</evidence>
<dbReference type="GO" id="GO:0003700">
    <property type="term" value="F:DNA-binding transcription factor activity"/>
    <property type="evidence" value="ECO:0007669"/>
    <property type="project" value="TreeGrafter"/>
</dbReference>
<evidence type="ECO:0000256" key="1">
    <source>
        <dbReference type="ARBA" id="ARBA00022491"/>
    </source>
</evidence>
<sequence length="339" mass="36452">MQDQKRVTLKDVARETGLALSTVSNALAGKSLVKPETRAFVLATAERLGYRASIVARSLRAQRSFAFGVLIEDVANPSAAAFVRGVEDVAIGAGYTILLGNTDGDLERQVNAMRTLIDRQVDGLVLISQHLDDERVRSLLSKVPAVLVQRRDARVALDYVGSDNASGLNEALRYVWRIGHRRVGFVTGPLKSSSAQERLAAFRATAAELGFTDPESLIFEGRYSFETGLAAAGFFSSLPDMPSCIFGSNDLNALGLIQGLSERGIRVPRDVSVVGLDDIELAAIKAIDLTTIRLEKRAIGAAAAGLLLKRIDDPDQPMQTLILPTRLVVRGTTAPVDPS</sequence>
<dbReference type="CDD" id="cd01392">
    <property type="entry name" value="HTH_LacI"/>
    <property type="match status" value="1"/>
</dbReference>
<evidence type="ECO:0000256" key="4">
    <source>
        <dbReference type="ARBA" id="ARBA00023163"/>
    </source>
</evidence>
<dbReference type="AlphaFoldDB" id="A0AAW5QZQ6"/>
<dbReference type="InterPro" id="IPR028082">
    <property type="entry name" value="Peripla_BP_I"/>
</dbReference>
<dbReference type="Gene3D" id="3.40.50.2300">
    <property type="match status" value="2"/>
</dbReference>
<keyword evidence="4" id="KW-0804">Transcription</keyword>
<evidence type="ECO:0000256" key="2">
    <source>
        <dbReference type="ARBA" id="ARBA00023015"/>
    </source>
</evidence>
<organism evidence="6 7">
    <name type="scientific">Microbaculum marinisediminis</name>
    <dbReference type="NCBI Taxonomy" id="2931392"/>
    <lineage>
        <taxon>Bacteria</taxon>
        <taxon>Pseudomonadati</taxon>
        <taxon>Pseudomonadota</taxon>
        <taxon>Alphaproteobacteria</taxon>
        <taxon>Hyphomicrobiales</taxon>
        <taxon>Tepidamorphaceae</taxon>
        <taxon>Microbaculum</taxon>
    </lineage>
</organism>
<evidence type="ECO:0000256" key="3">
    <source>
        <dbReference type="ARBA" id="ARBA00023125"/>
    </source>
</evidence>
<dbReference type="GO" id="GO:0000976">
    <property type="term" value="F:transcription cis-regulatory region binding"/>
    <property type="evidence" value="ECO:0007669"/>
    <property type="project" value="TreeGrafter"/>
</dbReference>
<accession>A0AAW5QZQ6</accession>
<keyword evidence="7" id="KW-1185">Reference proteome</keyword>
<dbReference type="CDD" id="cd06267">
    <property type="entry name" value="PBP1_LacI_sugar_binding-like"/>
    <property type="match status" value="1"/>
</dbReference>
<dbReference type="Pfam" id="PF00356">
    <property type="entry name" value="LacI"/>
    <property type="match status" value="1"/>
</dbReference>
<dbReference type="PANTHER" id="PTHR30146:SF148">
    <property type="entry name" value="HTH-TYPE TRANSCRIPTIONAL REPRESSOR PURR-RELATED"/>
    <property type="match status" value="1"/>
</dbReference>
<dbReference type="EMBL" id="JALIDZ010000003">
    <property type="protein sequence ID" value="MCT8971824.1"/>
    <property type="molecule type" value="Genomic_DNA"/>
</dbReference>
<name>A0AAW5QZQ6_9HYPH</name>
<keyword evidence="3" id="KW-0238">DNA-binding</keyword>
<dbReference type="Proteomes" id="UP001320898">
    <property type="component" value="Unassembled WGS sequence"/>
</dbReference>
<dbReference type="Pfam" id="PF13377">
    <property type="entry name" value="Peripla_BP_3"/>
    <property type="match status" value="1"/>
</dbReference>
<dbReference type="InterPro" id="IPR010982">
    <property type="entry name" value="Lambda_DNA-bd_dom_sf"/>
</dbReference>